<dbReference type="EMBL" id="JARLKY010000002">
    <property type="protein sequence ID" value="MEC0225662.1"/>
    <property type="molecule type" value="Genomic_DNA"/>
</dbReference>
<feature type="domain" description="AB hydrolase-1" evidence="2">
    <location>
        <begin position="6"/>
        <end position="190"/>
    </location>
</feature>
<dbReference type="PANTHER" id="PTHR22946">
    <property type="entry name" value="DIENELACTONE HYDROLASE DOMAIN-CONTAINING PROTEIN-RELATED"/>
    <property type="match status" value="1"/>
</dbReference>
<sequence>MQVAMAALQRGYNCITFEGPGQGAVIREQQLPFRNDWEKVITPVVDYLLTRPEVDPQRIALMGMSLGGYLAPRAAAFEHRLAACIANDGVFSFKFSDMGREPDEEFEGDLNNQAFNMEDFARDLMDQSTNVRWAVENGMFTYKADSIIDLVEKTEPFTLEGVADKIKCPTLVCEAENDHFFAGQPQQLYDALTCPKSLMKFTADEGAEEHCHIGALLLFNHRLFDWLDHTLHLKEGKPLNQA</sequence>
<comment type="similarity">
    <text evidence="1">Belongs to the AB hydrolase superfamily. FUS2 hydrolase family.</text>
</comment>
<dbReference type="InterPro" id="IPR050261">
    <property type="entry name" value="FrsA_esterase"/>
</dbReference>
<dbReference type="SUPFAM" id="SSF53474">
    <property type="entry name" value="alpha/beta-Hydrolases"/>
    <property type="match status" value="1"/>
</dbReference>
<accession>A0ABU6FUW7</accession>
<dbReference type="GO" id="GO:0016787">
    <property type="term" value="F:hydrolase activity"/>
    <property type="evidence" value="ECO:0007669"/>
    <property type="project" value="UniProtKB-KW"/>
</dbReference>
<protein>
    <submittedName>
        <fullName evidence="3">Alpha/beta fold hydrolase</fullName>
    </submittedName>
</protein>
<evidence type="ECO:0000313" key="4">
    <source>
        <dbReference type="Proteomes" id="UP001338137"/>
    </source>
</evidence>
<dbReference type="RefSeq" id="WP_326070074.1">
    <property type="nucleotide sequence ID" value="NZ_JARLKY010000002.1"/>
</dbReference>
<keyword evidence="3" id="KW-0378">Hydrolase</keyword>
<evidence type="ECO:0000259" key="2">
    <source>
        <dbReference type="Pfam" id="PF12697"/>
    </source>
</evidence>
<organism evidence="3 4">
    <name type="scientific">Paenibacillus alba</name>
    <dbReference type="NCBI Taxonomy" id="1197127"/>
    <lineage>
        <taxon>Bacteria</taxon>
        <taxon>Bacillati</taxon>
        <taxon>Bacillota</taxon>
        <taxon>Bacilli</taxon>
        <taxon>Bacillales</taxon>
        <taxon>Paenibacillaceae</taxon>
        <taxon>Paenibacillus</taxon>
    </lineage>
</organism>
<dbReference type="InterPro" id="IPR029058">
    <property type="entry name" value="AB_hydrolase_fold"/>
</dbReference>
<reference evidence="3 4" key="1">
    <citation type="submission" date="2023-03" db="EMBL/GenBank/DDBJ databases">
        <title>Bacillus Genome Sequencing.</title>
        <authorList>
            <person name="Dunlap C."/>
        </authorList>
    </citation>
    <scope>NUCLEOTIDE SEQUENCE [LARGE SCALE GENOMIC DNA]</scope>
    <source>
        <strain evidence="3 4">BD-533</strain>
    </source>
</reference>
<dbReference type="PANTHER" id="PTHR22946:SF12">
    <property type="entry name" value="CONIDIAL PIGMENT BIOSYNTHESIS PROTEIN AYG1 (AFU_ORTHOLOGUE AFUA_2G17550)"/>
    <property type="match status" value="1"/>
</dbReference>
<dbReference type="Gene3D" id="3.40.50.1820">
    <property type="entry name" value="alpha/beta hydrolase"/>
    <property type="match status" value="1"/>
</dbReference>
<name>A0ABU6FUW7_9BACL</name>
<dbReference type="Pfam" id="PF12697">
    <property type="entry name" value="Abhydrolase_6"/>
    <property type="match status" value="1"/>
</dbReference>
<keyword evidence="4" id="KW-1185">Reference proteome</keyword>
<proteinExistence type="inferred from homology"/>
<comment type="caution">
    <text evidence="3">The sequence shown here is derived from an EMBL/GenBank/DDBJ whole genome shotgun (WGS) entry which is preliminary data.</text>
</comment>
<dbReference type="Proteomes" id="UP001338137">
    <property type="component" value="Unassembled WGS sequence"/>
</dbReference>
<evidence type="ECO:0000313" key="3">
    <source>
        <dbReference type="EMBL" id="MEC0225662.1"/>
    </source>
</evidence>
<dbReference type="InterPro" id="IPR000073">
    <property type="entry name" value="AB_hydrolase_1"/>
</dbReference>
<gene>
    <name evidence="3" type="ORF">P4I72_00800</name>
</gene>
<evidence type="ECO:0000256" key="1">
    <source>
        <dbReference type="ARBA" id="ARBA00038115"/>
    </source>
</evidence>